<dbReference type="InterPro" id="IPR045851">
    <property type="entry name" value="AMP-bd_C_sf"/>
</dbReference>
<dbReference type="InterPro" id="IPR020806">
    <property type="entry name" value="PKS_PP-bd"/>
</dbReference>
<dbReference type="InterPro" id="IPR025110">
    <property type="entry name" value="AMP-bd_C"/>
</dbReference>
<dbReference type="SUPFAM" id="SSF52777">
    <property type="entry name" value="CoA-dependent acyltransferases"/>
    <property type="match status" value="4"/>
</dbReference>
<dbReference type="InterPro" id="IPR009081">
    <property type="entry name" value="PP-bd_ACP"/>
</dbReference>
<dbReference type="PROSITE" id="PS00455">
    <property type="entry name" value="AMP_BINDING"/>
    <property type="match status" value="2"/>
</dbReference>
<dbReference type="SUPFAM" id="SSF56801">
    <property type="entry name" value="Acetyl-CoA synthetase-like"/>
    <property type="match status" value="2"/>
</dbReference>
<protein>
    <submittedName>
        <fullName evidence="5">Amino acid adenylation domain-containing protein</fullName>
    </submittedName>
</protein>
<dbReference type="InterPro" id="IPR000873">
    <property type="entry name" value="AMP-dep_synth/lig_dom"/>
</dbReference>
<dbReference type="Pfam" id="PF00668">
    <property type="entry name" value="Condensation"/>
    <property type="match status" value="2"/>
</dbReference>
<dbReference type="InterPro" id="IPR001242">
    <property type="entry name" value="Condensation_dom"/>
</dbReference>
<dbReference type="CDD" id="cd19531">
    <property type="entry name" value="LCL_NRPS-like"/>
    <property type="match status" value="2"/>
</dbReference>
<dbReference type="PROSITE" id="PS00012">
    <property type="entry name" value="PHOSPHOPANTETHEINE"/>
    <property type="match status" value="2"/>
</dbReference>
<evidence type="ECO:0000313" key="6">
    <source>
        <dbReference type="Proteomes" id="UP001595698"/>
    </source>
</evidence>
<dbReference type="InterPro" id="IPR036736">
    <property type="entry name" value="ACP-like_sf"/>
</dbReference>
<evidence type="ECO:0000256" key="3">
    <source>
        <dbReference type="ARBA" id="ARBA00022553"/>
    </source>
</evidence>
<name>A0ABV8EU31_9ACTN</name>
<dbReference type="InterPro" id="IPR020845">
    <property type="entry name" value="AMP-binding_CS"/>
</dbReference>
<dbReference type="SMART" id="SM00823">
    <property type="entry name" value="PKS_PP"/>
    <property type="match status" value="2"/>
</dbReference>
<dbReference type="EMBL" id="JBHSBC010000001">
    <property type="protein sequence ID" value="MFC3978638.1"/>
    <property type="molecule type" value="Genomic_DNA"/>
</dbReference>
<dbReference type="Gene3D" id="1.10.1200.10">
    <property type="entry name" value="ACP-like"/>
    <property type="match status" value="1"/>
</dbReference>
<feature type="domain" description="Carrier" evidence="4">
    <location>
        <begin position="924"/>
        <end position="995"/>
    </location>
</feature>
<dbReference type="Gene3D" id="3.30.559.30">
    <property type="entry name" value="Nonribosomal peptide synthetase, condensation domain"/>
    <property type="match status" value="2"/>
</dbReference>
<dbReference type="Gene3D" id="3.40.50.1820">
    <property type="entry name" value="alpha/beta hydrolase"/>
    <property type="match status" value="1"/>
</dbReference>
<dbReference type="PANTHER" id="PTHR45527:SF1">
    <property type="entry name" value="FATTY ACID SYNTHASE"/>
    <property type="match status" value="1"/>
</dbReference>
<reference evidence="6" key="1">
    <citation type="journal article" date="2019" name="Int. J. Syst. Evol. Microbiol.">
        <title>The Global Catalogue of Microorganisms (GCM) 10K type strain sequencing project: providing services to taxonomists for standard genome sequencing and annotation.</title>
        <authorList>
            <consortium name="The Broad Institute Genomics Platform"/>
            <consortium name="The Broad Institute Genome Sequencing Center for Infectious Disease"/>
            <person name="Wu L."/>
            <person name="Ma J."/>
        </authorList>
    </citation>
    <scope>NUCLEOTIDE SEQUENCE [LARGE SCALE GENOMIC DNA]</scope>
    <source>
        <strain evidence="6">TBRC 7912</strain>
    </source>
</reference>
<dbReference type="Pfam" id="PF00550">
    <property type="entry name" value="PP-binding"/>
    <property type="match status" value="2"/>
</dbReference>
<feature type="domain" description="Carrier" evidence="4">
    <location>
        <begin position="1912"/>
        <end position="1987"/>
    </location>
</feature>
<dbReference type="Proteomes" id="UP001595698">
    <property type="component" value="Unassembled WGS sequence"/>
</dbReference>
<dbReference type="InterPro" id="IPR029058">
    <property type="entry name" value="AB_hydrolase_fold"/>
</dbReference>
<organism evidence="5 6">
    <name type="scientific">Streptosporangium jomthongense</name>
    <dbReference type="NCBI Taxonomy" id="1193683"/>
    <lineage>
        <taxon>Bacteria</taxon>
        <taxon>Bacillati</taxon>
        <taxon>Actinomycetota</taxon>
        <taxon>Actinomycetes</taxon>
        <taxon>Streptosporangiales</taxon>
        <taxon>Streptosporangiaceae</taxon>
        <taxon>Streptosporangium</taxon>
    </lineage>
</organism>
<comment type="caution">
    <text evidence="5">The sequence shown here is derived from an EMBL/GenBank/DDBJ whole genome shotgun (WGS) entry which is preliminary data.</text>
</comment>
<dbReference type="NCBIfam" id="TIGR01733">
    <property type="entry name" value="AA-adenyl-dom"/>
    <property type="match status" value="2"/>
</dbReference>
<dbReference type="InterPro" id="IPR006162">
    <property type="entry name" value="Ppantetheine_attach_site"/>
</dbReference>
<dbReference type="Pfam" id="PF00501">
    <property type="entry name" value="AMP-binding"/>
    <property type="match status" value="3"/>
</dbReference>
<sequence length="2007" mass="215156">MEQIQPLSYGQERLWFLHRFDPRDHSYNTCHAYRLQGELDVPALEAAFAAVVRRHETLRTRFDEIDGRPAAVVLPAGTVTIDRFEAGSEEEARRIVAERANAPFDLSAAPPVRASLVRLGARDHVLAVTLHHIIADGASVVVLRDELAHHYAGRDPLPPLALQYGEHVREQRARQDEADVTEWAARLSGVPALDLPTDRKRPPQRSGDGAELVFGLPPELVARVSEFARARRATPFMVLLTAYQVLLSRHSGQTDFCVGTPVAGRDSTELEPMIGFLSRMLMLRADLSDEPSFDEALRRTRRTVIQAMGASDVPLERLLGELGLERDASRTPLFQTIFALHTQSGEVSEGPLPGLREESFPPGWAAARTDLSLDLWPLPDGGLSGSLVYSTDLFDRESAERLAARLPVLLAAALDAPHTPVGTLDILPDGERRWLLDRANPAERPSETLADMFLTQVAARPDAVAVTAENGPGLTYAELCARATALAVRLREAGVGRGSLVAVRVRRGPGTLVALLGVTLSGAAYLPVDPAYPQARVDYVTEDSGAALVLTDDDLLDLPPADPAVTLPRPHLDDTAYVLYTSGSTGRPKGVAVPHSALANTLLAIGSLVGARPEHAWLALTSIAFDISAIELYLPLVTGGRVVVAEDARDGTAVAELARRAGVTHVQATPSGWRVLLTGDLPKVTGVTAGEPIPPQLARELRSRTNRLINGYGPTETAIYSTTWDIPVEPYEIVIGRPIAGNTVHILDPAGGLAPLGVPGELFIGGLGVADGYLGRPALTAERFVPDPYGGPGERLYRTGDVGRWLPDGTIEFLGRTDNQVKLRGHRIELGEVEAVLETHPAVRQAVATVHEETLVAVVVAPDPPGTGALREHMAAQLPGYLVPQSFVVLEELPLTPNGKVDRKALPAILTGAMRELTTADTTPPRTPNERLVAEVFAEVLGRETVGAHDDFFALGGHSLLATMVTARLPVRVPVREVFTRPTVAALAELLDTEGTGLGDVPVPRPAGMTPPLSPGQERLWFLNRFDPAGNAAFNINLVLRLTGSLDVEALGRAFDGVVARHETLRTRFPEVDGQPVVVIDPPRPVEIEHLKGDATTLVPERVNTPFDLTGEPAVRVTLIEQGPDDHVLCVVAHHILGDGWSLNILRDELAVLYSGGSLPPVPLQFGDLVVWQRGRDSSKLFDYWSAQLADPTPLALPTDRPHAVGGTRHGAVVGFRLDPAEADALVAMGRRRGATLFMTLLAAYQVLLSRHSGQDDILVGTSNAGRDTVELESVIGYITDVPVLRGDLSGDPTFTEFLAATRATVLDAFANQGLPFEELVGSLQIERDLTRTPVFQTMAVLHTENSGRVPKPFPGLSAGQFSGGRAQAKFDLMLEAWHDAGDLYVELEYDTTLFERATAEAYATRLETLLRGIIADPDRRLSELPMLTEADEAFLATASRGPALTAPVPVPELLARAVRERGDAPAFGCAGRVVTYHELDELAEKAAAGFERGRIAVVPVDRTPEGVAALLGAWRAGAAYLPLDPALPEERRAFVEEEIEGVAAEGVAYVIYTSGSSGTPKGVLVEHDGLAARVAWMTGEYGLGPDDRVVQFATLSFDTHAEEIYPALAAGARLELLPEGAVTLPDLLATPEGSRVTVLDLPTAYWHHLVGQIDEIAWPPALRLVILGGEELKADAVARWRERFGDRVRLVNTYGPTEATIIATAAEIAGPGARVGEAGERPPIGRPIGGVHAAILAEDGSLVPPGAPGELCLGGSGLARGYLRRPGLTAERFVPDPYGTPGERLYRTGDRARWRPDGNLEFLGRIDDQIKVRGFRVEPGEVEARLLAHPAVRQAVVTAVEDTLVGYVVVAEDGGADPVAELPGFLAGSLPSYLVPSVWVTLGELPLTRNGKVDRKALPAPSIDRRAPSVPPRTDAEQLVAEVFCEVLGAAEVGALDDFFAIGGHSLLATRVIARIRAITDIDIPIRAMFENSTVAGLAGLVEELLLAEIAGLSDEEVARLAQGAS</sequence>
<dbReference type="PANTHER" id="PTHR45527">
    <property type="entry name" value="NONRIBOSOMAL PEPTIDE SYNTHETASE"/>
    <property type="match status" value="1"/>
</dbReference>
<dbReference type="Pfam" id="PF13193">
    <property type="entry name" value="AMP-binding_C"/>
    <property type="match status" value="2"/>
</dbReference>
<evidence type="ECO:0000256" key="1">
    <source>
        <dbReference type="ARBA" id="ARBA00001957"/>
    </source>
</evidence>
<evidence type="ECO:0000259" key="4">
    <source>
        <dbReference type="PROSITE" id="PS50075"/>
    </source>
</evidence>
<keyword evidence="2" id="KW-0596">Phosphopantetheine</keyword>
<evidence type="ECO:0000256" key="2">
    <source>
        <dbReference type="ARBA" id="ARBA00022450"/>
    </source>
</evidence>
<dbReference type="Gene3D" id="3.30.300.30">
    <property type="match status" value="2"/>
</dbReference>
<dbReference type="Gene3D" id="3.30.559.10">
    <property type="entry name" value="Chloramphenicol acetyltransferase-like domain"/>
    <property type="match status" value="2"/>
</dbReference>
<evidence type="ECO:0000313" key="5">
    <source>
        <dbReference type="EMBL" id="MFC3978638.1"/>
    </source>
</evidence>
<proteinExistence type="predicted"/>
<keyword evidence="3" id="KW-0597">Phosphoprotein</keyword>
<keyword evidence="6" id="KW-1185">Reference proteome</keyword>
<dbReference type="InterPro" id="IPR010071">
    <property type="entry name" value="AA_adenyl_dom"/>
</dbReference>
<dbReference type="CDD" id="cd05930">
    <property type="entry name" value="A_NRPS"/>
    <property type="match status" value="2"/>
</dbReference>
<comment type="cofactor">
    <cofactor evidence="1">
        <name>pantetheine 4'-phosphate</name>
        <dbReference type="ChEBI" id="CHEBI:47942"/>
    </cofactor>
</comment>
<gene>
    <name evidence="5" type="ORF">ACFOYY_00775</name>
</gene>
<dbReference type="PROSITE" id="PS50075">
    <property type="entry name" value="CARRIER"/>
    <property type="match status" value="2"/>
</dbReference>
<accession>A0ABV8EU31</accession>
<dbReference type="InterPro" id="IPR023213">
    <property type="entry name" value="CAT-like_dom_sf"/>
</dbReference>
<dbReference type="RefSeq" id="WP_386186822.1">
    <property type="nucleotide sequence ID" value="NZ_JBHSBC010000001.1"/>
</dbReference>
<dbReference type="InterPro" id="IPR042099">
    <property type="entry name" value="ANL_N_sf"/>
</dbReference>
<dbReference type="SUPFAM" id="SSF47336">
    <property type="entry name" value="ACP-like"/>
    <property type="match status" value="2"/>
</dbReference>
<dbReference type="Gene3D" id="3.40.50.12780">
    <property type="entry name" value="N-terminal domain of ligase-like"/>
    <property type="match status" value="2"/>
</dbReference>